<dbReference type="PANTHER" id="PTHR47940">
    <property type="entry name" value="OS12G0283900 PROTEIN"/>
    <property type="match status" value="1"/>
</dbReference>
<evidence type="ECO:0000256" key="2">
    <source>
        <dbReference type="PROSITE-ProRule" id="PRU00708"/>
    </source>
</evidence>
<dbReference type="InterPro" id="IPR002885">
    <property type="entry name" value="PPR_rpt"/>
</dbReference>
<reference evidence="3 4" key="1">
    <citation type="submission" date="2020-06" db="EMBL/GenBank/DDBJ databases">
        <title>Transcriptomic and genomic resources for Thalictrum thalictroides and T. hernandezii: Facilitating candidate gene discovery in an emerging model plant lineage.</title>
        <authorList>
            <person name="Arias T."/>
            <person name="Riano-Pachon D.M."/>
            <person name="Di Stilio V.S."/>
        </authorList>
    </citation>
    <scope>NUCLEOTIDE SEQUENCE [LARGE SCALE GENOMIC DNA]</scope>
    <source>
        <strain evidence="4">cv. WT478/WT964</strain>
        <tissue evidence="3">Leaves</tissue>
    </source>
</reference>
<dbReference type="PROSITE" id="PS51375">
    <property type="entry name" value="PPR"/>
    <property type="match status" value="8"/>
</dbReference>
<dbReference type="NCBIfam" id="TIGR00756">
    <property type="entry name" value="PPR"/>
    <property type="match status" value="5"/>
</dbReference>
<feature type="repeat" description="PPR" evidence="2">
    <location>
        <begin position="470"/>
        <end position="504"/>
    </location>
</feature>
<dbReference type="Pfam" id="PF01535">
    <property type="entry name" value="PPR"/>
    <property type="match status" value="5"/>
</dbReference>
<gene>
    <name evidence="3" type="ORF">FRX31_008518</name>
</gene>
<feature type="repeat" description="PPR" evidence="2">
    <location>
        <begin position="575"/>
        <end position="609"/>
    </location>
</feature>
<dbReference type="SUPFAM" id="SSF48452">
    <property type="entry name" value="TPR-like"/>
    <property type="match status" value="1"/>
</dbReference>
<dbReference type="InterPro" id="IPR011990">
    <property type="entry name" value="TPR-like_helical_dom_sf"/>
</dbReference>
<dbReference type="OrthoDB" id="185373at2759"/>
<feature type="repeat" description="PPR" evidence="2">
    <location>
        <begin position="610"/>
        <end position="644"/>
    </location>
</feature>
<evidence type="ECO:0000256" key="1">
    <source>
        <dbReference type="ARBA" id="ARBA00022737"/>
    </source>
</evidence>
<feature type="repeat" description="PPR" evidence="2">
    <location>
        <begin position="428"/>
        <end position="462"/>
    </location>
</feature>
<feature type="repeat" description="PPR" evidence="2">
    <location>
        <begin position="265"/>
        <end position="299"/>
    </location>
</feature>
<dbReference type="AlphaFoldDB" id="A0A7J6WWS7"/>
<keyword evidence="1" id="KW-0677">Repeat</keyword>
<dbReference type="Pfam" id="PF13041">
    <property type="entry name" value="PPR_2"/>
    <property type="match status" value="3"/>
</dbReference>
<dbReference type="InterPro" id="IPR053343">
    <property type="entry name" value="PSII_mRNA-binding_protein"/>
</dbReference>
<dbReference type="Proteomes" id="UP000554482">
    <property type="component" value="Unassembled WGS sequence"/>
</dbReference>
<comment type="caution">
    <text evidence="3">The sequence shown here is derived from an EMBL/GenBank/DDBJ whole genome shotgun (WGS) entry which is preliminary data.</text>
</comment>
<dbReference type="PANTHER" id="PTHR47940:SF1">
    <property type="entry name" value="PROTEIN LOW PHOTOSYNTHETIC EFFICIENCY 1, CHLOROPLASTIC"/>
    <property type="match status" value="1"/>
</dbReference>
<feature type="repeat" description="PPR" evidence="2">
    <location>
        <begin position="540"/>
        <end position="574"/>
    </location>
</feature>
<evidence type="ECO:0000313" key="3">
    <source>
        <dbReference type="EMBL" id="KAF5201896.1"/>
    </source>
</evidence>
<feature type="repeat" description="PPR" evidence="2">
    <location>
        <begin position="505"/>
        <end position="539"/>
    </location>
</feature>
<protein>
    <submittedName>
        <fullName evidence="3">Pentatricopeptide repeat-containing protein</fullName>
    </submittedName>
</protein>
<accession>A0A7J6WWS7</accession>
<dbReference type="EMBL" id="JABWDY010008827">
    <property type="protein sequence ID" value="KAF5201896.1"/>
    <property type="molecule type" value="Genomic_DNA"/>
</dbReference>
<evidence type="ECO:0000313" key="4">
    <source>
        <dbReference type="Proteomes" id="UP000554482"/>
    </source>
</evidence>
<feature type="repeat" description="PPR" evidence="2">
    <location>
        <begin position="230"/>
        <end position="264"/>
    </location>
</feature>
<keyword evidence="4" id="KW-1185">Reference proteome</keyword>
<name>A0A7J6WWS7_THATH</name>
<sequence length="849" mass="96283">MQALSVWPLKGDYLAVPNFEFGINSCFSSRIGKHTWDFSKTFNLVFVSNNSRGYRTRSQGFRLRPKFNLQCGSLFISSKLDFVVVCKRKRSAFAVPSAVTWALEEEEIGNELSNEVSTSIDRVLDKSEVDCISNDEGKDGENIVTEGNETCSSEETSTRVDVRALAGNLQFAKNADDVEEILQDMEELPLPVYSSMIRGFGVDKRLESAMALFEWLKIKKITTNGRICPNLFIYNSLLGAMKQCKKFEEVDKVMDDMVEEGVVPNIVTYNTLMAIYLEQGLPNKAIMFLEEIKEKGLSPSPVSYSTALLAYRRMEDGNGALKFFVELRDKYQRGEMENGGEEDWDNEFVKLENFTIRICYQVMKQWLVKGDHHLCTKVLKLLVEMDKARLMLGRAEHERLAWACTLESHYIVAKELYNRIRERESEISLSVCNHVIWLLGKAKKWWAALEIYEELLDKGPEPNNLSYELIVSHFNVLLTAASRRGIWRWGVRLLNRMEEKGLKPRSREWNAVIVACSKASETSAAVQIFRRMVEQGEKPTVLSYGALLSALEKGKLYDEALQVWEHMIKVGIKPNLYAYTIMASIYVGQGRSELVESIITEMVDAKIEPTVVTYNAIISGCAHSGMGSSAFEWFNRMKEKNISPNEITYEMLILALGRDAKPIVAHEMYLRAHNEGLRLSSKAYDAVVYSAKTFGATIDISSLGPRPPEKKKKIKSRKDLSAFCNLADVPRRTVHNRVYVLYDSTEIQAYVTFESSFESGELELVYKASRVQVPKEWKITCARGLSMVQKSTLSSFLHIVGVPELLKNANAIGDEMSQLKEARNFHLALYAQGNQDEPQSKEAGTDNDF</sequence>
<dbReference type="Gene3D" id="1.25.40.10">
    <property type="entry name" value="Tetratricopeptide repeat domain"/>
    <property type="match status" value="4"/>
</dbReference>
<proteinExistence type="predicted"/>
<organism evidence="3 4">
    <name type="scientific">Thalictrum thalictroides</name>
    <name type="common">Rue-anemone</name>
    <name type="synonym">Anemone thalictroides</name>
    <dbReference type="NCBI Taxonomy" id="46969"/>
    <lineage>
        <taxon>Eukaryota</taxon>
        <taxon>Viridiplantae</taxon>
        <taxon>Streptophyta</taxon>
        <taxon>Embryophyta</taxon>
        <taxon>Tracheophyta</taxon>
        <taxon>Spermatophyta</taxon>
        <taxon>Magnoliopsida</taxon>
        <taxon>Ranunculales</taxon>
        <taxon>Ranunculaceae</taxon>
        <taxon>Thalictroideae</taxon>
        <taxon>Thalictrum</taxon>
    </lineage>
</organism>